<evidence type="ECO:0000313" key="2">
    <source>
        <dbReference type="Proteomes" id="UP001221413"/>
    </source>
</evidence>
<name>A0AAD6IUR4_DREDA</name>
<evidence type="ECO:0000313" key="1">
    <source>
        <dbReference type="EMBL" id="KAJ6258379.1"/>
    </source>
</evidence>
<keyword evidence="2" id="KW-1185">Reference proteome</keyword>
<protein>
    <submittedName>
        <fullName evidence="1">Uncharacterized protein</fullName>
    </submittedName>
</protein>
<proteinExistence type="predicted"/>
<accession>A0AAD6IUR4</accession>
<organism evidence="1 2">
    <name type="scientific">Drechslerella dactyloides</name>
    <name type="common">Nematode-trapping fungus</name>
    <name type="synonym">Arthrobotrys dactyloides</name>
    <dbReference type="NCBI Taxonomy" id="74499"/>
    <lineage>
        <taxon>Eukaryota</taxon>
        <taxon>Fungi</taxon>
        <taxon>Dikarya</taxon>
        <taxon>Ascomycota</taxon>
        <taxon>Pezizomycotina</taxon>
        <taxon>Orbiliomycetes</taxon>
        <taxon>Orbiliales</taxon>
        <taxon>Orbiliaceae</taxon>
        <taxon>Drechslerella</taxon>
    </lineage>
</organism>
<dbReference type="Proteomes" id="UP001221413">
    <property type="component" value="Unassembled WGS sequence"/>
</dbReference>
<reference evidence="1" key="1">
    <citation type="submission" date="2023-01" db="EMBL/GenBank/DDBJ databases">
        <title>The chitinases involved in constricting ring structure development in the nematode-trapping fungus Drechslerella dactyloides.</title>
        <authorList>
            <person name="Wang R."/>
            <person name="Zhang L."/>
            <person name="Tang P."/>
            <person name="Li S."/>
            <person name="Liang L."/>
        </authorList>
    </citation>
    <scope>NUCLEOTIDE SEQUENCE</scope>
    <source>
        <strain evidence="1">YMF1.00031</strain>
    </source>
</reference>
<dbReference type="AlphaFoldDB" id="A0AAD6IUR4"/>
<sequence length="60" mass="6502">MTVRVDVMVTRPRFWAFVAKAEPSVSGQEIQQGPVLGTVVPVGQASRQSSEGDRSMVEGR</sequence>
<comment type="caution">
    <text evidence="1">The sequence shown here is derived from an EMBL/GenBank/DDBJ whole genome shotgun (WGS) entry which is preliminary data.</text>
</comment>
<gene>
    <name evidence="1" type="ORF">Dda_6419</name>
</gene>
<dbReference type="EMBL" id="JAQGDS010000008">
    <property type="protein sequence ID" value="KAJ6258379.1"/>
    <property type="molecule type" value="Genomic_DNA"/>
</dbReference>